<protein>
    <submittedName>
        <fullName evidence="1">Uncharacterized protein</fullName>
    </submittedName>
</protein>
<sequence length="80" mass="9086">IIKGIYFCGIRNHASCLLTNKTKSQNNNLCTIICCTLPVTKCSQTIMTEMRCIRRPAGVTIREKIRNEEITSRLDVKPVM</sequence>
<name>A0A0B7B1Z1_9EUPU</name>
<gene>
    <name evidence="1" type="primary">ORF156983</name>
</gene>
<accession>A0A0B7B1Z1</accession>
<dbReference type="EMBL" id="HACG01040173">
    <property type="protein sequence ID" value="CEK87038.1"/>
    <property type="molecule type" value="Transcribed_RNA"/>
</dbReference>
<evidence type="ECO:0000313" key="1">
    <source>
        <dbReference type="EMBL" id="CEK87038.1"/>
    </source>
</evidence>
<dbReference type="AlphaFoldDB" id="A0A0B7B1Z1"/>
<reference evidence="1" key="1">
    <citation type="submission" date="2014-12" db="EMBL/GenBank/DDBJ databases">
        <title>Insight into the proteome of Arion vulgaris.</title>
        <authorList>
            <person name="Aradska J."/>
            <person name="Bulat T."/>
            <person name="Smidak R."/>
            <person name="Sarate P."/>
            <person name="Gangsoo J."/>
            <person name="Sialana F."/>
            <person name="Bilban M."/>
            <person name="Lubec G."/>
        </authorList>
    </citation>
    <scope>NUCLEOTIDE SEQUENCE</scope>
    <source>
        <tissue evidence="1">Skin</tissue>
    </source>
</reference>
<organism evidence="1">
    <name type="scientific">Arion vulgaris</name>
    <dbReference type="NCBI Taxonomy" id="1028688"/>
    <lineage>
        <taxon>Eukaryota</taxon>
        <taxon>Metazoa</taxon>
        <taxon>Spiralia</taxon>
        <taxon>Lophotrochozoa</taxon>
        <taxon>Mollusca</taxon>
        <taxon>Gastropoda</taxon>
        <taxon>Heterobranchia</taxon>
        <taxon>Euthyneura</taxon>
        <taxon>Panpulmonata</taxon>
        <taxon>Eupulmonata</taxon>
        <taxon>Stylommatophora</taxon>
        <taxon>Helicina</taxon>
        <taxon>Arionoidea</taxon>
        <taxon>Arionidae</taxon>
        <taxon>Arion</taxon>
    </lineage>
</organism>
<feature type="non-terminal residue" evidence="1">
    <location>
        <position position="1"/>
    </location>
</feature>
<feature type="non-terminal residue" evidence="1">
    <location>
        <position position="80"/>
    </location>
</feature>
<proteinExistence type="predicted"/>